<dbReference type="PANTHER" id="PTHR40052">
    <property type="entry name" value="UPF0403 PROTEIN YQIW-RELATED"/>
    <property type="match status" value="1"/>
</dbReference>
<comment type="caution">
    <text evidence="2">The sequence shown here is derived from an EMBL/GenBank/DDBJ whole genome shotgun (WGS) entry which is preliminary data.</text>
</comment>
<dbReference type="Gene3D" id="3.40.30.10">
    <property type="entry name" value="Glutaredoxin"/>
    <property type="match status" value="1"/>
</dbReference>
<dbReference type="AlphaFoldDB" id="A0A7V2ZLU8"/>
<sequence>MFNILSRPPMYDQEAVQPMRDELIAVGFTELLTPEDVDKAINVKDDKTVLVMINSVCGCAAGSARPGVSLALQNEIIPDKLYTGFAGQERDAVDRIRQYIKGYPPSSPSVALFKNGELLYFMRRMDIEGFTAEQIANTLVQVFNKYCSAKGPSISPEQFAQVQYAKQCGSKIPLFKG</sequence>
<name>A0A7V2ZLU8_9BACT</name>
<comment type="similarity">
    <text evidence="1">Belongs to the bacilliredoxin family.</text>
</comment>
<dbReference type="Pfam" id="PF06491">
    <property type="entry name" value="Disulph_isomer"/>
    <property type="match status" value="1"/>
</dbReference>
<evidence type="ECO:0000256" key="1">
    <source>
        <dbReference type="ARBA" id="ARBA00038305"/>
    </source>
</evidence>
<reference evidence="2" key="1">
    <citation type="journal article" date="2020" name="mSystems">
        <title>Genome- and Community-Level Interaction Insights into Carbon Utilization and Element Cycling Functions of Hydrothermarchaeota in Hydrothermal Sediment.</title>
        <authorList>
            <person name="Zhou Z."/>
            <person name="Liu Y."/>
            <person name="Xu W."/>
            <person name="Pan J."/>
            <person name="Luo Z.H."/>
            <person name="Li M."/>
        </authorList>
    </citation>
    <scope>NUCLEOTIDE SEQUENCE [LARGE SCALE GENOMIC DNA]</scope>
    <source>
        <strain evidence="2">SpSt-479</strain>
    </source>
</reference>
<protein>
    <submittedName>
        <fullName evidence="2">BrxA/BrxB family bacilliredoxin</fullName>
    </submittedName>
</protein>
<dbReference type="EMBL" id="DSUJ01000011">
    <property type="protein sequence ID" value="HFI92362.1"/>
    <property type="molecule type" value="Genomic_DNA"/>
</dbReference>
<gene>
    <name evidence="2" type="ORF">ENS31_12670</name>
</gene>
<dbReference type="PANTHER" id="PTHR40052:SF2">
    <property type="entry name" value="BACILLIREDOXIN BRXA"/>
    <property type="match status" value="1"/>
</dbReference>
<accession>A0A7V2ZLU8</accession>
<dbReference type="NCBIfam" id="TIGR04191">
    <property type="entry name" value="YphP_YqiW"/>
    <property type="match status" value="1"/>
</dbReference>
<organism evidence="2">
    <name type="scientific">Ignavibacterium album</name>
    <dbReference type="NCBI Taxonomy" id="591197"/>
    <lineage>
        <taxon>Bacteria</taxon>
        <taxon>Pseudomonadati</taxon>
        <taxon>Ignavibacteriota</taxon>
        <taxon>Ignavibacteria</taxon>
        <taxon>Ignavibacteriales</taxon>
        <taxon>Ignavibacteriaceae</taxon>
        <taxon>Ignavibacterium</taxon>
    </lineage>
</organism>
<proteinExistence type="inferred from homology"/>
<dbReference type="InterPro" id="IPR009474">
    <property type="entry name" value="BrxB/BrxA"/>
</dbReference>
<evidence type="ECO:0000313" key="2">
    <source>
        <dbReference type="EMBL" id="HFI92362.1"/>
    </source>
</evidence>